<feature type="region of interest" description="Disordered" evidence="2">
    <location>
        <begin position="1"/>
        <end position="22"/>
    </location>
</feature>
<dbReference type="InterPro" id="IPR034904">
    <property type="entry name" value="FSCA_dom_sf"/>
</dbReference>
<name>A0A3P1V469_9ACTO</name>
<dbReference type="Pfam" id="PF01106">
    <property type="entry name" value="NifU"/>
    <property type="match status" value="1"/>
</dbReference>
<reference evidence="4 5" key="1">
    <citation type="submission" date="2018-11" db="EMBL/GenBank/DDBJ databases">
        <title>Genomes From Bacteria Associated with the Canine Oral Cavity: a Test Case for Automated Genome-Based Taxonomic Assignment.</title>
        <authorList>
            <person name="Coil D.A."/>
            <person name="Jospin G."/>
            <person name="Darling A.E."/>
            <person name="Wallis C."/>
            <person name="Davis I.J."/>
            <person name="Harris S."/>
            <person name="Eisen J.A."/>
            <person name="Holcombe L.J."/>
            <person name="O'Flynn C."/>
        </authorList>
    </citation>
    <scope>NUCLEOTIDE SEQUENCE [LARGE SCALE GENOMIC DNA]</scope>
    <source>
        <strain evidence="4 5">OH5050</strain>
    </source>
</reference>
<sequence>MRRRPAGRAAGGGDAPVPMHPLSTPDPAVLKWVVPDGLLPFSGQVATAPPPLQALLDDATLESVHATAGAVLTLLGQGRSWSSEGARVRTALAEALTRPGLWEPVASARALGPDEALLAAAQEIAEGPVGELARRHGGAFLVRGAQGGVVEVELAGACHDCPAAVITMHTRFERLLRRRCPWLVEVLRTA</sequence>
<accession>A0A3P1V469</accession>
<keyword evidence="5" id="KW-1185">Reference proteome</keyword>
<dbReference type="RefSeq" id="WP_124934106.1">
    <property type="nucleotide sequence ID" value="NZ_JAGFOU010000017.1"/>
</dbReference>
<evidence type="ECO:0000313" key="5">
    <source>
        <dbReference type="Proteomes" id="UP000271272"/>
    </source>
</evidence>
<comment type="caution">
    <text evidence="4">The sequence shown here is derived from an EMBL/GenBank/DDBJ whole genome shotgun (WGS) entry which is preliminary data.</text>
</comment>
<dbReference type="Proteomes" id="UP000271272">
    <property type="component" value="Unassembled WGS sequence"/>
</dbReference>
<protein>
    <submittedName>
        <fullName evidence="4">NifU family protein</fullName>
    </submittedName>
</protein>
<dbReference type="EMBL" id="RQZC01000014">
    <property type="protein sequence ID" value="RRD28901.1"/>
    <property type="molecule type" value="Genomic_DNA"/>
</dbReference>
<evidence type="ECO:0000313" key="4">
    <source>
        <dbReference type="EMBL" id="RRD28901.1"/>
    </source>
</evidence>
<dbReference type="AlphaFoldDB" id="A0A3P1V469"/>
<dbReference type="SUPFAM" id="SSF117916">
    <property type="entry name" value="Fe-S cluster assembly (FSCA) domain-like"/>
    <property type="match status" value="1"/>
</dbReference>
<feature type="domain" description="NIF system FeS cluster assembly NifU C-terminal" evidence="3">
    <location>
        <begin position="134"/>
        <end position="186"/>
    </location>
</feature>
<evidence type="ECO:0000256" key="2">
    <source>
        <dbReference type="SAM" id="MobiDB-lite"/>
    </source>
</evidence>
<dbReference type="GO" id="GO:0016226">
    <property type="term" value="P:iron-sulfur cluster assembly"/>
    <property type="evidence" value="ECO:0007669"/>
    <property type="project" value="InterPro"/>
</dbReference>
<dbReference type="InterPro" id="IPR001075">
    <property type="entry name" value="NIF_FeS_clus_asmbl_NifU_C"/>
</dbReference>
<evidence type="ECO:0000259" key="3">
    <source>
        <dbReference type="Pfam" id="PF01106"/>
    </source>
</evidence>
<dbReference type="GO" id="GO:0005506">
    <property type="term" value="F:iron ion binding"/>
    <property type="evidence" value="ECO:0007669"/>
    <property type="project" value="InterPro"/>
</dbReference>
<organism evidence="4 5">
    <name type="scientific">Actinomyces bowdenii</name>
    <dbReference type="NCBI Taxonomy" id="131109"/>
    <lineage>
        <taxon>Bacteria</taxon>
        <taxon>Bacillati</taxon>
        <taxon>Actinomycetota</taxon>
        <taxon>Actinomycetes</taxon>
        <taxon>Actinomycetales</taxon>
        <taxon>Actinomycetaceae</taxon>
        <taxon>Actinomyces</taxon>
    </lineage>
</organism>
<gene>
    <name evidence="4" type="ORF">EII10_08640</name>
</gene>
<evidence type="ECO:0000256" key="1">
    <source>
        <dbReference type="ARBA" id="ARBA00049958"/>
    </source>
</evidence>
<dbReference type="OrthoDB" id="9798220at2"/>
<proteinExistence type="predicted"/>
<dbReference type="GO" id="GO:0051536">
    <property type="term" value="F:iron-sulfur cluster binding"/>
    <property type="evidence" value="ECO:0007669"/>
    <property type="project" value="InterPro"/>
</dbReference>
<comment type="function">
    <text evidence="1">May be involved in the formation or repair of [Fe-S] clusters present in iron-sulfur proteins.</text>
</comment>
<dbReference type="Gene3D" id="3.30.300.130">
    <property type="entry name" value="Fe-S cluster assembly (FSCA)"/>
    <property type="match status" value="1"/>
</dbReference>